<dbReference type="PANTHER" id="PTHR43751">
    <property type="entry name" value="SULFATASE"/>
    <property type="match status" value="1"/>
</dbReference>
<dbReference type="Gene3D" id="3.40.720.10">
    <property type="entry name" value="Alkaline Phosphatase, subunit A"/>
    <property type="match status" value="1"/>
</dbReference>
<dbReference type="Gene3D" id="1.25.10.10">
    <property type="entry name" value="Leucine-rich Repeat Variant"/>
    <property type="match status" value="1"/>
</dbReference>
<gene>
    <name evidence="2" type="ORF">Pan54_10390</name>
</gene>
<dbReference type="InterPro" id="IPR011989">
    <property type="entry name" value="ARM-like"/>
</dbReference>
<dbReference type="InterPro" id="IPR016024">
    <property type="entry name" value="ARM-type_fold"/>
</dbReference>
<protein>
    <submittedName>
        <fullName evidence="2">Sulfatase</fullName>
    </submittedName>
</protein>
<dbReference type="Pfam" id="PF00884">
    <property type="entry name" value="Sulfatase"/>
    <property type="match status" value="1"/>
</dbReference>
<feature type="domain" description="Sulfatase N-terminal" evidence="1">
    <location>
        <begin position="26"/>
        <end position="296"/>
    </location>
</feature>
<organism evidence="2 3">
    <name type="scientific">Rubinisphaera italica</name>
    <dbReference type="NCBI Taxonomy" id="2527969"/>
    <lineage>
        <taxon>Bacteria</taxon>
        <taxon>Pseudomonadati</taxon>
        <taxon>Planctomycetota</taxon>
        <taxon>Planctomycetia</taxon>
        <taxon>Planctomycetales</taxon>
        <taxon>Planctomycetaceae</taxon>
        <taxon>Rubinisphaera</taxon>
    </lineage>
</organism>
<dbReference type="CDD" id="cd16027">
    <property type="entry name" value="SGSH"/>
    <property type="match status" value="1"/>
</dbReference>
<accession>A0A5C5XDX3</accession>
<evidence type="ECO:0000259" key="1">
    <source>
        <dbReference type="Pfam" id="PF00884"/>
    </source>
</evidence>
<dbReference type="Proteomes" id="UP000316095">
    <property type="component" value="Unassembled WGS sequence"/>
</dbReference>
<evidence type="ECO:0000313" key="3">
    <source>
        <dbReference type="Proteomes" id="UP000316095"/>
    </source>
</evidence>
<dbReference type="AlphaFoldDB" id="A0A5C5XDX3"/>
<dbReference type="OrthoDB" id="9763613at2"/>
<dbReference type="EMBL" id="SJPG01000001">
    <property type="protein sequence ID" value="TWT60325.1"/>
    <property type="molecule type" value="Genomic_DNA"/>
</dbReference>
<dbReference type="InterPro" id="IPR052701">
    <property type="entry name" value="GAG_Ulvan_Degrading_Sulfatases"/>
</dbReference>
<dbReference type="RefSeq" id="WP_146502465.1">
    <property type="nucleotide sequence ID" value="NZ_SJPG01000001.1"/>
</dbReference>
<keyword evidence="3" id="KW-1185">Reference proteome</keyword>
<dbReference type="Pfam" id="PF13646">
    <property type="entry name" value="HEAT_2"/>
    <property type="match status" value="1"/>
</dbReference>
<comment type="caution">
    <text evidence="2">The sequence shown here is derived from an EMBL/GenBank/DDBJ whole genome shotgun (WGS) entry which is preliminary data.</text>
</comment>
<dbReference type="SUPFAM" id="SSF48371">
    <property type="entry name" value="ARM repeat"/>
    <property type="match status" value="1"/>
</dbReference>
<proteinExistence type="predicted"/>
<dbReference type="PANTHER" id="PTHR43751:SF1">
    <property type="entry name" value="SULFATASE ATSG-RELATED"/>
    <property type="match status" value="1"/>
</dbReference>
<sequence>MRILIFGFILFSIVTPVSNVWAAELPNILWITSEDNGPELGCYGDQYADTPNIDQLATRGLRYNYCWSNAPVCAPARTTIISGMYPPSLGAQHMRSNLPMPEQLKMYPEYLRQAGYYCTNNSKEDYNLEKPKDLWDDSSRKAHWKNRDPDQPFFSIFNHTVSHESQLRKRPHTAVHDPAGVRVPAYHPDTPEVRQDWAQYYDKLTEMDQIVGKNIQELQEAGLMDETIIFYYGDHGSGMPRHKRWPYNSGLHVPLIVVIPEKFQHLAPPEYKVNGTSDRLVSFVDLAPTVLSLAGVEPPQEWQGYAFAGKYTAPEQDFIFGFRGRMDERPDFVRSVRNERFIYIRHFNRHRPYGQFVHYMFRTPTTRKWFELHEQGKLTPAQDLFWQKKPVEELYDLKADRDEVNNLADDPAHEETLQDFRQALFQFMVETKDLGIVPEAELNQRTAGKSPYDVQRNGDLLAQYDRVLLTAAAASHLDVDKIDQETMENAFENEEATIRYWACEWALMNEKQGVDKARKQLVKCLKDSSSSVRVAAAEALGRYGSDDDLKQALPVLLKAADLNENDVYTAIAALNSLDYLDDRAKSIRDEIEALPDKVKQMPPRTDSYVPRLKEKIMADLDGKPTP</sequence>
<dbReference type="SUPFAM" id="SSF53649">
    <property type="entry name" value="Alkaline phosphatase-like"/>
    <property type="match status" value="1"/>
</dbReference>
<evidence type="ECO:0000313" key="2">
    <source>
        <dbReference type="EMBL" id="TWT60325.1"/>
    </source>
</evidence>
<dbReference type="InterPro" id="IPR017850">
    <property type="entry name" value="Alkaline_phosphatase_core_sf"/>
</dbReference>
<reference evidence="2 3" key="1">
    <citation type="submission" date="2019-02" db="EMBL/GenBank/DDBJ databases">
        <title>Deep-cultivation of Planctomycetes and their phenomic and genomic characterization uncovers novel biology.</title>
        <authorList>
            <person name="Wiegand S."/>
            <person name="Jogler M."/>
            <person name="Boedeker C."/>
            <person name="Pinto D."/>
            <person name="Vollmers J."/>
            <person name="Rivas-Marin E."/>
            <person name="Kohn T."/>
            <person name="Peeters S.H."/>
            <person name="Heuer A."/>
            <person name="Rast P."/>
            <person name="Oberbeckmann S."/>
            <person name="Bunk B."/>
            <person name="Jeske O."/>
            <person name="Meyerdierks A."/>
            <person name="Storesund J.E."/>
            <person name="Kallscheuer N."/>
            <person name="Luecker S."/>
            <person name="Lage O.M."/>
            <person name="Pohl T."/>
            <person name="Merkel B.J."/>
            <person name="Hornburger P."/>
            <person name="Mueller R.-W."/>
            <person name="Bruemmer F."/>
            <person name="Labrenz M."/>
            <person name="Spormann A.M."/>
            <person name="Op Den Camp H."/>
            <person name="Overmann J."/>
            <person name="Amann R."/>
            <person name="Jetten M.S.M."/>
            <person name="Mascher T."/>
            <person name="Medema M.H."/>
            <person name="Devos D.P."/>
            <person name="Kaster A.-K."/>
            <person name="Ovreas L."/>
            <person name="Rohde M."/>
            <person name="Galperin M.Y."/>
            <person name="Jogler C."/>
        </authorList>
    </citation>
    <scope>NUCLEOTIDE SEQUENCE [LARGE SCALE GENOMIC DNA]</scope>
    <source>
        <strain evidence="2 3">Pan54</strain>
    </source>
</reference>
<dbReference type="InterPro" id="IPR000917">
    <property type="entry name" value="Sulfatase_N"/>
</dbReference>
<name>A0A5C5XDX3_9PLAN</name>